<evidence type="ECO:0000313" key="3">
    <source>
        <dbReference type="Proteomes" id="UP001166291"/>
    </source>
</evidence>
<protein>
    <recommendedName>
        <fullName evidence="4">Lipoprotein</fullName>
    </recommendedName>
</protein>
<gene>
    <name evidence="2" type="ORF">KXJ70_05135</name>
</gene>
<keyword evidence="1" id="KW-0732">Signal</keyword>
<dbReference type="PROSITE" id="PS51257">
    <property type="entry name" value="PROKAR_LIPOPROTEIN"/>
    <property type="match status" value="1"/>
</dbReference>
<feature type="chain" id="PRO_5046032792" description="Lipoprotein" evidence="1">
    <location>
        <begin position="28"/>
        <end position="611"/>
    </location>
</feature>
<name>A0ABS6VPA5_9GAMM</name>
<proteinExistence type="predicted"/>
<feature type="signal peptide" evidence="1">
    <location>
        <begin position="1"/>
        <end position="27"/>
    </location>
</feature>
<evidence type="ECO:0008006" key="4">
    <source>
        <dbReference type="Google" id="ProtNLM"/>
    </source>
</evidence>
<evidence type="ECO:0000256" key="1">
    <source>
        <dbReference type="SAM" id="SignalP"/>
    </source>
</evidence>
<dbReference type="EMBL" id="JAHWDQ010000001">
    <property type="protein sequence ID" value="MBW2940147.1"/>
    <property type="molecule type" value="Genomic_DNA"/>
</dbReference>
<accession>A0ABS6VPA5</accession>
<evidence type="ECO:0000313" key="2">
    <source>
        <dbReference type="EMBL" id="MBW2940147.1"/>
    </source>
</evidence>
<reference evidence="2" key="1">
    <citation type="submission" date="2021-07" db="EMBL/GenBank/DDBJ databases">
        <title>Zhongshania sp. CAU 1632 isolated from seawater.</title>
        <authorList>
            <person name="Kim W."/>
        </authorList>
    </citation>
    <scope>NUCLEOTIDE SEQUENCE</scope>
    <source>
        <strain evidence="2">CAU 1632</strain>
    </source>
</reference>
<organism evidence="2 3">
    <name type="scientific">Zhongshania aquimaris</name>
    <dbReference type="NCBI Taxonomy" id="2857107"/>
    <lineage>
        <taxon>Bacteria</taxon>
        <taxon>Pseudomonadati</taxon>
        <taxon>Pseudomonadota</taxon>
        <taxon>Gammaproteobacteria</taxon>
        <taxon>Cellvibrionales</taxon>
        <taxon>Spongiibacteraceae</taxon>
        <taxon>Zhongshania</taxon>
    </lineage>
</organism>
<dbReference type="RefSeq" id="WP_219042367.1">
    <property type="nucleotide sequence ID" value="NZ_JAHWDQ010000001.1"/>
</dbReference>
<comment type="caution">
    <text evidence="2">The sequence shown here is derived from an EMBL/GenBank/DDBJ whole genome shotgun (WGS) entry which is preliminary data.</text>
</comment>
<keyword evidence="3" id="KW-1185">Reference proteome</keyword>
<sequence>MLLKVSVRHFFQIILFCLLLSSCGGGGGNNDATLKSDSAAATPVNPDTLQYVRHSLVQGSVNVALPYWESPQSGSAGYPVLEPEIEPLNISKGKWRALFLVIGTESNDESFIREIRNVNLLSSHDIVIDGYPAHQYVYEGNPHQDIYKRVSIIDVEDDSELDGSMWIPDTFRFLHTTVEVGQKFYTLLYAADANYFPRYETVAYSLAETMRFGLLLPLQSSQISGHVATASSGNQTLFAYCELESGNTLSLKTVGLVPGRIITPPVTLDTFPSGTSACSTTSLTYDGAGYLLAYATRSGSGDTLYARFLNSQGEAVDQGKSLDAVNVFEDTSTLSNLKAVYTGERYFLTWLRHKASNGEAHSLEGLLLDNNYNTSDLQSYATDLVVTDDQESQRLEIAHSGDTIALVWNFPKAGDPSSSKTQLSLLNTDGQQFASAPIVVQSSSDAGLRDPAVAIIGSTVTVFWVERRTAIDGSGKYDDQILGRQYSLLGESLQSVPTKILGPKSEKGIRYEKYKLRAITYADTFYILWDSNRAVSDLYSFAVNMDLTLRSNSSLITNVSSGTQQLLVFHHDSESYVGWLPRISSNFLQLRPFSRDELTAGSWLITESAEP</sequence>
<dbReference type="Proteomes" id="UP001166291">
    <property type="component" value="Unassembled WGS sequence"/>
</dbReference>